<dbReference type="PANTHER" id="PTHR13887">
    <property type="entry name" value="GLUTATHIONE S-TRANSFERASE KAPPA"/>
    <property type="match status" value="1"/>
</dbReference>
<evidence type="ECO:0000313" key="2">
    <source>
        <dbReference type="EMBL" id="UWQ54346.1"/>
    </source>
</evidence>
<reference evidence="2" key="1">
    <citation type="submission" date="2021-08" db="EMBL/GenBank/DDBJ databases">
        <authorList>
            <person name="Nwanade C."/>
            <person name="Wang M."/>
            <person name="Masoudi A."/>
            <person name="Yu Z."/>
            <person name="Liu J."/>
        </authorList>
    </citation>
    <scope>NUCLEOTIDE SEQUENCE</scope>
    <source>
        <strain evidence="2">S122</strain>
    </source>
</reference>
<name>A0A9Q9HK95_LEICA</name>
<sequence>MTETTHSPALRVDIISDVVCPWCAVGYNQLAFAARRAGVALDIHWQPFELNPDMAPEGEDLREHLAAKYDSTAEQSAQVRAQLTEIGEALGFTFRFFDGMRIYNTFQAHQLIEWAEEHGKGHEIKQALLRAYFTDGKNVSDPEVLVETAESLGLDGTGARAALESGKHADNVRQREAFWVQQGIRGVPAMVFNGRHLVTGAQGVETYASILEQLGATEGEFR</sequence>
<dbReference type="PANTHER" id="PTHR13887:SF41">
    <property type="entry name" value="THIOREDOXIN SUPERFAMILY PROTEIN"/>
    <property type="match status" value="1"/>
</dbReference>
<dbReference type="RefSeq" id="WP_259971669.1">
    <property type="nucleotide sequence ID" value="NZ_CP081070.1"/>
</dbReference>
<protein>
    <submittedName>
        <fullName evidence="2">DsbA family oxidoreductase</fullName>
    </submittedName>
</protein>
<dbReference type="InterPro" id="IPR036249">
    <property type="entry name" value="Thioredoxin-like_sf"/>
</dbReference>
<dbReference type="KEGG" id="lcae:K3721_02075"/>
<dbReference type="CDD" id="cd03024">
    <property type="entry name" value="DsbA_FrnE"/>
    <property type="match status" value="1"/>
</dbReference>
<dbReference type="Gene3D" id="3.40.30.10">
    <property type="entry name" value="Glutaredoxin"/>
    <property type="match status" value="1"/>
</dbReference>
<dbReference type="EMBL" id="CP081070">
    <property type="protein sequence ID" value="UWQ54346.1"/>
    <property type="molecule type" value="Genomic_DNA"/>
</dbReference>
<feature type="domain" description="DSBA-like thioredoxin" evidence="1">
    <location>
        <begin position="12"/>
        <end position="211"/>
    </location>
</feature>
<proteinExistence type="predicted"/>
<dbReference type="AlphaFoldDB" id="A0A9Q9HK95"/>
<evidence type="ECO:0000313" key="3">
    <source>
        <dbReference type="Proteomes" id="UP001058713"/>
    </source>
</evidence>
<accession>A0A9Q9HK95</accession>
<evidence type="ECO:0000259" key="1">
    <source>
        <dbReference type="Pfam" id="PF01323"/>
    </source>
</evidence>
<gene>
    <name evidence="2" type="ORF">K3721_02075</name>
</gene>
<dbReference type="Proteomes" id="UP001058713">
    <property type="component" value="Chromosome"/>
</dbReference>
<organism evidence="2 3">
    <name type="scientific">Leisingera caerulea</name>
    <name type="common">Phaeobacter caeruleus</name>
    <dbReference type="NCBI Taxonomy" id="506591"/>
    <lineage>
        <taxon>Bacteria</taxon>
        <taxon>Pseudomonadati</taxon>
        <taxon>Pseudomonadota</taxon>
        <taxon>Alphaproteobacteria</taxon>
        <taxon>Rhodobacterales</taxon>
        <taxon>Roseobacteraceae</taxon>
        <taxon>Leisingera</taxon>
    </lineage>
</organism>
<dbReference type="InterPro" id="IPR001853">
    <property type="entry name" value="DSBA-like_thioredoxin_dom"/>
</dbReference>
<dbReference type="GO" id="GO:0016491">
    <property type="term" value="F:oxidoreductase activity"/>
    <property type="evidence" value="ECO:0007669"/>
    <property type="project" value="InterPro"/>
</dbReference>
<dbReference type="SUPFAM" id="SSF52833">
    <property type="entry name" value="Thioredoxin-like"/>
    <property type="match status" value="1"/>
</dbReference>
<dbReference type="Pfam" id="PF01323">
    <property type="entry name" value="DSBA"/>
    <property type="match status" value="1"/>
</dbReference>